<dbReference type="InterPro" id="IPR008146">
    <property type="entry name" value="Gln_synth_cat_dom"/>
</dbReference>
<dbReference type="InterPro" id="IPR014746">
    <property type="entry name" value="Gln_synth/guanido_kin_cat_dom"/>
</dbReference>
<proteinExistence type="inferred from homology"/>
<evidence type="ECO:0000256" key="5">
    <source>
        <dbReference type="ARBA" id="ARBA00022741"/>
    </source>
</evidence>
<evidence type="ECO:0000256" key="1">
    <source>
        <dbReference type="ARBA" id="ARBA00001946"/>
    </source>
</evidence>
<evidence type="ECO:0000259" key="10">
    <source>
        <dbReference type="PROSITE" id="PS51986"/>
    </source>
</evidence>
<dbReference type="Proteomes" id="UP000219439">
    <property type="component" value="Unassembled WGS sequence"/>
</dbReference>
<dbReference type="SUPFAM" id="SSF54368">
    <property type="entry name" value="Glutamine synthetase, N-terminal domain"/>
    <property type="match status" value="1"/>
</dbReference>
<accession>A0A285PIE0</accession>
<dbReference type="FunFam" id="3.30.590.10:FF:000005">
    <property type="entry name" value="Probable glutamine synthetase"/>
    <property type="match status" value="1"/>
</dbReference>
<sequence length="456" mass="51001">MSGTLSFDQLKALTDSGEIDTVLACQVDMQGRLMGKRFHASYFCKSAYEETHSCNYLLATDMEMETVEGYKSTSWESGYGDYVMKPDLETIRLVPWLEKTAFIMCDVLDHNTHKPVPHSPRAVLQAQIKRLNDLGMTAFMATELEFFLFEQSFEEAHEGGYHGLKTWGKYNEDYHIFQTTKEESVMRAIRNGLHDAGIEVECSKGEASAGQEEINVKYADALTTGDNHAFVKNACKEIAWAQGRALTFLAKWSNEAAGSSSHVHQSLWSIDGKTPLFYDENRKYGMSELMEQYVAGLLHNASDITYFLAPYINSYKRFAEGTFAPTKAIWSKDNRTAGYRICGDGTKGVRVECRVGGSDLNPYLAMAALLAAGIDGIENKRELEPEFSGDAYAASDARSIPSTLREATSVLNDSAMLRAAMGDEVINHYVRCAGWEQEIFDKQVTDWEVARGFERA</sequence>
<dbReference type="GO" id="GO:0006576">
    <property type="term" value="P:biogenic amine metabolic process"/>
    <property type="evidence" value="ECO:0007669"/>
    <property type="project" value="UniProtKB-ARBA"/>
</dbReference>
<feature type="domain" description="GS beta-grasp" evidence="10">
    <location>
        <begin position="17"/>
        <end position="112"/>
    </location>
</feature>
<dbReference type="SUPFAM" id="SSF55931">
    <property type="entry name" value="Glutamine synthetase/guanido kinase"/>
    <property type="match status" value="1"/>
</dbReference>
<dbReference type="GO" id="GO:0004356">
    <property type="term" value="F:glutamine synthetase activity"/>
    <property type="evidence" value="ECO:0007669"/>
    <property type="project" value="InterPro"/>
</dbReference>
<dbReference type="PROSITE" id="PS51986">
    <property type="entry name" value="GS_BETA_GRASP"/>
    <property type="match status" value="1"/>
</dbReference>
<evidence type="ECO:0000256" key="6">
    <source>
        <dbReference type="ARBA" id="ARBA00022840"/>
    </source>
</evidence>
<evidence type="ECO:0000313" key="13">
    <source>
        <dbReference type="Proteomes" id="UP000219439"/>
    </source>
</evidence>
<dbReference type="PANTHER" id="PTHR43785:SF12">
    <property type="entry name" value="TYPE-1 GLUTAMINE SYNTHETASE 2"/>
    <property type="match status" value="1"/>
</dbReference>
<protein>
    <submittedName>
        <fullName evidence="12">Glutamine synthetase</fullName>
    </submittedName>
</protein>
<dbReference type="Gene3D" id="3.30.590.10">
    <property type="entry name" value="Glutamine synthetase/guanido kinase, catalytic domain"/>
    <property type="match status" value="1"/>
</dbReference>
<gene>
    <name evidence="12" type="ORF">SAMN06265368_4622</name>
</gene>
<dbReference type="OrthoDB" id="9807095at2"/>
<dbReference type="PANTHER" id="PTHR43785">
    <property type="entry name" value="GAMMA-GLUTAMYLPUTRESCINE SYNTHETASE"/>
    <property type="match status" value="1"/>
</dbReference>
<dbReference type="AlphaFoldDB" id="A0A285PIE0"/>
<organism evidence="12 13">
    <name type="scientific">Cohaesibacter gelatinilyticus</name>
    <dbReference type="NCBI Taxonomy" id="372072"/>
    <lineage>
        <taxon>Bacteria</taxon>
        <taxon>Pseudomonadati</taxon>
        <taxon>Pseudomonadota</taxon>
        <taxon>Alphaproteobacteria</taxon>
        <taxon>Hyphomicrobiales</taxon>
        <taxon>Cohaesibacteraceae</taxon>
    </lineage>
</organism>
<evidence type="ECO:0000313" key="12">
    <source>
        <dbReference type="EMBL" id="SNZ21500.1"/>
    </source>
</evidence>
<dbReference type="InterPro" id="IPR008147">
    <property type="entry name" value="Gln_synt_N"/>
</dbReference>
<evidence type="ECO:0000256" key="9">
    <source>
        <dbReference type="RuleBase" id="RU000384"/>
    </source>
</evidence>
<dbReference type="GO" id="GO:0005524">
    <property type="term" value="F:ATP binding"/>
    <property type="evidence" value="ECO:0007669"/>
    <property type="project" value="UniProtKB-KW"/>
</dbReference>
<comment type="cofactor">
    <cofactor evidence="1">
        <name>Mg(2+)</name>
        <dbReference type="ChEBI" id="CHEBI:18420"/>
    </cofactor>
</comment>
<feature type="domain" description="GS catalytic" evidence="11">
    <location>
        <begin position="120"/>
        <end position="456"/>
    </location>
</feature>
<keyword evidence="4" id="KW-0436">Ligase</keyword>
<keyword evidence="5" id="KW-0547">Nucleotide-binding</keyword>
<name>A0A285PIE0_9HYPH</name>
<keyword evidence="13" id="KW-1185">Reference proteome</keyword>
<evidence type="ECO:0000256" key="2">
    <source>
        <dbReference type="ARBA" id="ARBA00003117"/>
    </source>
</evidence>
<comment type="function">
    <text evidence="2">Catalyzes the ATP-dependent biosynthesis of glutamine from glutamate and ammonia.</text>
</comment>
<dbReference type="RefSeq" id="WP_097155880.1">
    <property type="nucleotide sequence ID" value="NZ_OBEL01000009.1"/>
</dbReference>
<dbReference type="Pfam" id="PF00120">
    <property type="entry name" value="Gln-synt_C"/>
    <property type="match status" value="1"/>
</dbReference>
<dbReference type="GO" id="GO:0006542">
    <property type="term" value="P:glutamine biosynthetic process"/>
    <property type="evidence" value="ECO:0007669"/>
    <property type="project" value="InterPro"/>
</dbReference>
<evidence type="ECO:0000259" key="11">
    <source>
        <dbReference type="PROSITE" id="PS51987"/>
    </source>
</evidence>
<evidence type="ECO:0000256" key="8">
    <source>
        <dbReference type="PROSITE-ProRule" id="PRU01330"/>
    </source>
</evidence>
<evidence type="ECO:0000256" key="3">
    <source>
        <dbReference type="ARBA" id="ARBA00009897"/>
    </source>
</evidence>
<keyword evidence="6" id="KW-0067">ATP-binding</keyword>
<evidence type="ECO:0000256" key="4">
    <source>
        <dbReference type="ARBA" id="ARBA00022598"/>
    </source>
</evidence>
<evidence type="ECO:0000256" key="7">
    <source>
        <dbReference type="ARBA" id="ARBA00023231"/>
    </source>
</evidence>
<reference evidence="12 13" key="1">
    <citation type="submission" date="2017-09" db="EMBL/GenBank/DDBJ databases">
        <authorList>
            <person name="Ehlers B."/>
            <person name="Leendertz F.H."/>
        </authorList>
    </citation>
    <scope>NUCLEOTIDE SEQUENCE [LARGE SCALE GENOMIC DNA]</scope>
    <source>
        <strain evidence="12 13">DSM 18289</strain>
    </source>
</reference>
<dbReference type="InterPro" id="IPR036651">
    <property type="entry name" value="Gln_synt_N_sf"/>
</dbReference>
<dbReference type="SMART" id="SM01230">
    <property type="entry name" value="Gln-synt_C"/>
    <property type="match status" value="1"/>
</dbReference>
<dbReference type="Gene3D" id="3.10.20.70">
    <property type="entry name" value="Glutamine synthetase, N-terminal domain"/>
    <property type="match status" value="1"/>
</dbReference>
<dbReference type="PROSITE" id="PS51987">
    <property type="entry name" value="GS_CATALYTIC"/>
    <property type="match status" value="1"/>
</dbReference>
<dbReference type="EMBL" id="OBEL01000009">
    <property type="protein sequence ID" value="SNZ21500.1"/>
    <property type="molecule type" value="Genomic_DNA"/>
</dbReference>
<dbReference type="GO" id="GO:0042402">
    <property type="term" value="P:biogenic amine catabolic process"/>
    <property type="evidence" value="ECO:0007669"/>
    <property type="project" value="UniProtKB-ARBA"/>
</dbReference>
<keyword evidence="7" id="KW-0535">Nitrogen fixation</keyword>
<comment type="similarity">
    <text evidence="3 8 9">Belongs to the glutamine synthetase family.</text>
</comment>